<feature type="transmembrane region" description="Helical" evidence="1">
    <location>
        <begin position="181"/>
        <end position="198"/>
    </location>
</feature>
<keyword evidence="1" id="KW-0812">Transmembrane</keyword>
<feature type="transmembrane region" description="Helical" evidence="1">
    <location>
        <begin position="71"/>
        <end position="88"/>
    </location>
</feature>
<feature type="transmembrane region" description="Helical" evidence="1">
    <location>
        <begin position="20"/>
        <end position="39"/>
    </location>
</feature>
<dbReference type="RefSeq" id="WP_107721395.1">
    <property type="nucleotide sequence ID" value="NZ_QAZN01000006.1"/>
</dbReference>
<keyword evidence="1" id="KW-0472">Membrane</keyword>
<name>A0A2T5Q3V5_LIMRT</name>
<feature type="transmembrane region" description="Helical" evidence="1">
    <location>
        <begin position="320"/>
        <end position="344"/>
    </location>
</feature>
<gene>
    <name evidence="2" type="ORF">DB325_04800</name>
</gene>
<feature type="transmembrane region" description="Helical" evidence="1">
    <location>
        <begin position="94"/>
        <end position="109"/>
    </location>
</feature>
<sequence length="402" mass="46585">MEKSNFGVKVWNYPISGCQIYFIAFLFYFLPMFLVETTFSPVNRWLRLFAYISLPLLFFKIYILDQWKKKGLVVITFFFILGFIVWRTTHYPDLLMLAPFIIGAKGINFRDIICWYFYLTLLLVMTMMFFSLVKIIPNLIYYSEFRPTRYSLGMLYPSVIAAHYLYLSLAYCYLRFSKLNVFDYLLIILGNIICMLLTNTKLDFLATLIIVPVMIIAQRAFLGKKLSSKIAAFWWMAVPISTVIMIFLSYFYDSSNYIFNKVDSMLSGRLALGHLAFEKYDVHLLGRIIVEHSFAGVKGQKLSNGGGALPSTYFYIDSSYIRMLILWGFLAFIIVISCLTFIAIRSTVRRTYILSAIILVSSLSFMCEPHIIQIIYNPFLLALLSNGYFSSLDVKENKNAEC</sequence>
<feature type="transmembrane region" description="Helical" evidence="1">
    <location>
        <begin position="351"/>
        <end position="376"/>
    </location>
</feature>
<keyword evidence="1" id="KW-1133">Transmembrane helix</keyword>
<feature type="transmembrane region" description="Helical" evidence="1">
    <location>
        <begin position="116"/>
        <end position="142"/>
    </location>
</feature>
<dbReference type="EMBL" id="QAZN01000006">
    <property type="protein sequence ID" value="PTV04121.1"/>
    <property type="molecule type" value="Genomic_DNA"/>
</dbReference>
<comment type="caution">
    <text evidence="2">The sequence shown here is derived from an EMBL/GenBank/DDBJ whole genome shotgun (WGS) entry which is preliminary data.</text>
</comment>
<feature type="transmembrane region" description="Helical" evidence="1">
    <location>
        <begin position="204"/>
        <end position="221"/>
    </location>
</feature>
<accession>A0A2T5Q3V5</accession>
<dbReference type="AlphaFoldDB" id="A0A2T5Q3V5"/>
<reference evidence="3" key="1">
    <citation type="submission" date="2018-04" db="EMBL/GenBank/DDBJ databases">
        <title>Draft Genome Sequences of 10 Lactobacillus Species from 22 Commercial Probiotic Products.</title>
        <authorList>
            <person name="Gangiredla J."/>
            <person name="Barnaba T.J."/>
            <person name="Mammel M.K."/>
            <person name="Lacher D.W."/>
            <person name="Elkins C.A."/>
            <person name="Lampel K.A."/>
            <person name="Whitehouse C.A."/>
            <person name="Tartera C."/>
        </authorList>
    </citation>
    <scope>NUCLEOTIDE SEQUENCE [LARGE SCALE GENOMIC DNA]</scope>
    <source>
        <strain evidence="3">DS12_10</strain>
    </source>
</reference>
<dbReference type="Proteomes" id="UP000244083">
    <property type="component" value="Unassembled WGS sequence"/>
</dbReference>
<protein>
    <submittedName>
        <fullName evidence="2">Polymerase</fullName>
    </submittedName>
</protein>
<evidence type="ECO:0000256" key="1">
    <source>
        <dbReference type="SAM" id="Phobius"/>
    </source>
</evidence>
<proteinExistence type="predicted"/>
<evidence type="ECO:0000313" key="3">
    <source>
        <dbReference type="Proteomes" id="UP000244083"/>
    </source>
</evidence>
<organism evidence="2 3">
    <name type="scientific">Limosilactobacillus reuteri</name>
    <name type="common">Lactobacillus reuteri</name>
    <dbReference type="NCBI Taxonomy" id="1598"/>
    <lineage>
        <taxon>Bacteria</taxon>
        <taxon>Bacillati</taxon>
        <taxon>Bacillota</taxon>
        <taxon>Bacilli</taxon>
        <taxon>Lactobacillales</taxon>
        <taxon>Lactobacillaceae</taxon>
        <taxon>Limosilactobacillus</taxon>
    </lineage>
</organism>
<feature type="transmembrane region" description="Helical" evidence="1">
    <location>
        <begin position="45"/>
        <end position="64"/>
    </location>
</feature>
<evidence type="ECO:0000313" key="2">
    <source>
        <dbReference type="EMBL" id="PTV04121.1"/>
    </source>
</evidence>
<feature type="transmembrane region" description="Helical" evidence="1">
    <location>
        <begin position="233"/>
        <end position="252"/>
    </location>
</feature>
<feature type="transmembrane region" description="Helical" evidence="1">
    <location>
        <begin position="154"/>
        <end position="174"/>
    </location>
</feature>